<dbReference type="Proteomes" id="UP001296873">
    <property type="component" value="Unassembled WGS sequence"/>
</dbReference>
<dbReference type="InterPro" id="IPR003423">
    <property type="entry name" value="OMP_efflux"/>
</dbReference>
<organism evidence="4 5">
    <name type="scientific">Rhodovibrio sodomensis</name>
    <dbReference type="NCBI Taxonomy" id="1088"/>
    <lineage>
        <taxon>Bacteria</taxon>
        <taxon>Pseudomonadati</taxon>
        <taxon>Pseudomonadota</taxon>
        <taxon>Alphaproteobacteria</taxon>
        <taxon>Rhodospirillales</taxon>
        <taxon>Rhodovibrionaceae</taxon>
        <taxon>Rhodovibrio</taxon>
    </lineage>
</organism>
<keyword evidence="2" id="KW-0449">Lipoprotein</keyword>
<comment type="caution">
    <text evidence="4">The sequence shown here is derived from an EMBL/GenBank/DDBJ whole genome shotgun (WGS) entry which is preliminary data.</text>
</comment>
<keyword evidence="2" id="KW-1134">Transmembrane beta strand</keyword>
<comment type="subcellular location">
    <subcellularLocation>
        <location evidence="2">Cell membrane</location>
        <topology evidence="2">Lipid-anchor</topology>
    </subcellularLocation>
</comment>
<gene>
    <name evidence="4" type="ORF">CKO28_03550</name>
</gene>
<feature type="region of interest" description="Disordered" evidence="3">
    <location>
        <begin position="469"/>
        <end position="499"/>
    </location>
</feature>
<keyword evidence="2" id="KW-0812">Transmembrane</keyword>
<accession>A0ABS1D9L7</accession>
<evidence type="ECO:0000313" key="5">
    <source>
        <dbReference type="Proteomes" id="UP001296873"/>
    </source>
</evidence>
<dbReference type="PANTHER" id="PTHR30203">
    <property type="entry name" value="OUTER MEMBRANE CATION EFFLUX PROTEIN"/>
    <property type="match status" value="1"/>
</dbReference>
<keyword evidence="2" id="KW-0472">Membrane</keyword>
<keyword evidence="5" id="KW-1185">Reference proteome</keyword>
<proteinExistence type="inferred from homology"/>
<dbReference type="InterPro" id="IPR010131">
    <property type="entry name" value="MdtP/NodT-like"/>
</dbReference>
<sequence>MLNRSWLPCLAGVLLLAGCTVGPDFQRPTADMPDGWRSEILTDAGTDRELGQWWQRYDDPTLTRLVERARQDNLDIAAQAARVRQARAELGLREAEQYPTLDAQANLARQRTSEQGASTGGGAGMTFNTFSLAGSLNYELDLWGEADRREQAARARLFESRFTRAAVRLNVVSDVVTTYFNLRAAERQLRIARETVRAREETLAFQRSRLEAGDIATLPVQQARAELATTRATIPPLKEQIRRQRTALAILVGATPREIVDQLETAGPPLTQVQVPDGMPASLPSELLQRRPDVRAAEATLVAANADLGVAKAQWYPDVNLAGMLGVEALEAQDLFQASARSWQLGGSLLQPLVYFGRIQANVDSAEAARELAGVTYRQTLRTAFQEVDTALSALQAARERLTARQRQVDALRETLSVARQRYEAGFTSYIDVLDAQRGLFDAQLALVEARRDELTAVATLYKAMGGGWSDDRDLGPASKAPADVSEPEADAAETGASL</sequence>
<dbReference type="SUPFAM" id="SSF56954">
    <property type="entry name" value="Outer membrane efflux proteins (OEP)"/>
    <property type="match status" value="1"/>
</dbReference>
<dbReference type="NCBIfam" id="TIGR01845">
    <property type="entry name" value="outer_NodT"/>
    <property type="match status" value="1"/>
</dbReference>
<comment type="similarity">
    <text evidence="1 2">Belongs to the outer membrane factor (OMF) (TC 1.B.17) family.</text>
</comment>
<keyword evidence="2" id="KW-0564">Palmitate</keyword>
<evidence type="ECO:0000256" key="3">
    <source>
        <dbReference type="SAM" id="MobiDB-lite"/>
    </source>
</evidence>
<evidence type="ECO:0000256" key="1">
    <source>
        <dbReference type="ARBA" id="ARBA00007613"/>
    </source>
</evidence>
<dbReference type="EMBL" id="NRRL01000004">
    <property type="protein sequence ID" value="MBK1667119.1"/>
    <property type="molecule type" value="Genomic_DNA"/>
</dbReference>
<evidence type="ECO:0000256" key="2">
    <source>
        <dbReference type="RuleBase" id="RU362097"/>
    </source>
</evidence>
<dbReference type="Gene3D" id="1.20.1600.10">
    <property type="entry name" value="Outer membrane efflux proteins (OEP)"/>
    <property type="match status" value="1"/>
</dbReference>
<evidence type="ECO:0000313" key="4">
    <source>
        <dbReference type="EMBL" id="MBK1667119.1"/>
    </source>
</evidence>
<dbReference type="PROSITE" id="PS51257">
    <property type="entry name" value="PROKAR_LIPOPROTEIN"/>
    <property type="match status" value="1"/>
</dbReference>
<reference evidence="4 5" key="1">
    <citation type="journal article" date="2020" name="Microorganisms">
        <title>Osmotic Adaptation and Compatible Solute Biosynthesis of Phototrophic Bacteria as Revealed from Genome Analyses.</title>
        <authorList>
            <person name="Imhoff J.F."/>
            <person name="Rahn T."/>
            <person name="Kunzel S."/>
            <person name="Keller A."/>
            <person name="Neulinger S.C."/>
        </authorList>
    </citation>
    <scope>NUCLEOTIDE SEQUENCE [LARGE SCALE GENOMIC DNA]</scope>
    <source>
        <strain evidence="4 5">DSM 9895</strain>
    </source>
</reference>
<evidence type="ECO:0008006" key="6">
    <source>
        <dbReference type="Google" id="ProtNLM"/>
    </source>
</evidence>
<dbReference type="Gene3D" id="2.20.200.10">
    <property type="entry name" value="Outer membrane efflux proteins (OEP)"/>
    <property type="match status" value="1"/>
</dbReference>
<protein>
    <recommendedName>
        <fullName evidence="6">RND transporter</fullName>
    </recommendedName>
</protein>
<name>A0ABS1D9L7_9PROT</name>
<dbReference type="RefSeq" id="WP_200339181.1">
    <property type="nucleotide sequence ID" value="NZ_NRRL01000004.1"/>
</dbReference>
<dbReference type="Pfam" id="PF02321">
    <property type="entry name" value="OEP"/>
    <property type="match status" value="2"/>
</dbReference>